<dbReference type="Proteomes" id="UP000005870">
    <property type="component" value="Chromosome"/>
</dbReference>
<dbReference type="eggNOG" id="COG4626">
    <property type="taxonomic scope" value="Bacteria"/>
</dbReference>
<dbReference type="EMBL" id="CP003093">
    <property type="protein sequence ID" value="AER56925.1"/>
    <property type="molecule type" value="Genomic_DNA"/>
</dbReference>
<feature type="domain" description="Terminase large subunit-like endonuclease" evidence="2">
    <location>
        <begin position="227"/>
        <end position="506"/>
    </location>
</feature>
<dbReference type="Gene3D" id="3.30.420.240">
    <property type="match status" value="1"/>
</dbReference>
<dbReference type="GO" id="GO:0004519">
    <property type="term" value="F:endonuclease activity"/>
    <property type="evidence" value="ECO:0007669"/>
    <property type="project" value="InterPro"/>
</dbReference>
<dbReference type="InterPro" id="IPR046461">
    <property type="entry name" value="TerL_ATPase"/>
</dbReference>
<reference evidence="3 4" key="1">
    <citation type="journal article" date="2012" name="J. Bacteriol.">
        <title>Complete Genome Sequence of the BTEX-Degrading Bacterium Pseudoxanthomonas spadix BD-a59.</title>
        <authorList>
            <person name="Lee S.H."/>
            <person name="Jin H.M."/>
            <person name="Lee H.J."/>
            <person name="Kim J.M."/>
            <person name="Jeon C.O."/>
        </authorList>
    </citation>
    <scope>NUCLEOTIDE SEQUENCE [LARGE SCALE GENOMIC DNA]</scope>
    <source>
        <strain evidence="3 4">BD-a59</strain>
    </source>
</reference>
<accession>G7UQ41</accession>
<dbReference type="Gene3D" id="3.40.50.300">
    <property type="entry name" value="P-loop containing nucleotide triphosphate hydrolases"/>
    <property type="match status" value="1"/>
</dbReference>
<dbReference type="InterPro" id="IPR005021">
    <property type="entry name" value="Terminase_largesu-like"/>
</dbReference>
<dbReference type="Pfam" id="PF20441">
    <property type="entry name" value="TerL_nuclease"/>
    <property type="match status" value="1"/>
</dbReference>
<organism evidence="3 4">
    <name type="scientific">Pseudoxanthomonas spadix (strain BD-a59)</name>
    <dbReference type="NCBI Taxonomy" id="1045855"/>
    <lineage>
        <taxon>Bacteria</taxon>
        <taxon>Pseudomonadati</taxon>
        <taxon>Pseudomonadota</taxon>
        <taxon>Gammaproteobacteria</taxon>
        <taxon>Lysobacterales</taxon>
        <taxon>Lysobacteraceae</taxon>
        <taxon>Pseudoxanthomonas</taxon>
    </lineage>
</organism>
<dbReference type="InterPro" id="IPR027417">
    <property type="entry name" value="P-loop_NTPase"/>
</dbReference>
<evidence type="ECO:0000259" key="1">
    <source>
        <dbReference type="Pfam" id="PF03354"/>
    </source>
</evidence>
<evidence type="ECO:0000259" key="2">
    <source>
        <dbReference type="Pfam" id="PF20441"/>
    </source>
</evidence>
<dbReference type="STRING" id="1045855.DSC_11405"/>
<dbReference type="HOGENOM" id="CLU_026632_6_0_6"/>
<dbReference type="AlphaFoldDB" id="G7UQ41"/>
<proteinExistence type="predicted"/>
<gene>
    <name evidence="3" type="ordered locus">DSC_11405</name>
</gene>
<sequence>MAKRDSSVREPEFWYDAEAAERAVSFFAECIRHTTGEWRGLPFVLSDWQADRIVRPLFGWKRADGTRRYRTCFVFIPRKAGKTTLAAGLALYALYCDDEPGAQVINAAADRDQARLCFDAAKQMVEMETELSCRSEVYKNSMVIPATGSSYRVLSSDAYTKHGLNCHFIGADELHCWPGRDLWDTLTTSTGARRQPLTVVTTTAGFDKHSLCFELYDYAKKVEAGIIEDASFLPVLFEAGEDDDWKDPTTWRKAHPGLGVSVKLDYFEAECAKAQATPAYENTFRRLLLNQWTEQDARWLGMKDWDSCKGELPDLTHADCYGGLDLASTIDVTALVLVFGVGDKLVLVPHFWIPSERIHERVRRDRVPFDIWVAKGLVTATDGAVTDYDRIRADIHALADRYRIREIAYDRWNATQLATQLQGDGLAMVGFGQGFASMAAPTKELERRIIGRELLHDGHPVLRWMVSNVTVEMDAAGNLKPSKAKSNERIDGVVAAVMGIGRYMVAEAPAVDPYAERGLIFI</sequence>
<dbReference type="PANTHER" id="PTHR41287:SF1">
    <property type="entry name" value="PROTEIN YMFN"/>
    <property type="match status" value="1"/>
</dbReference>
<evidence type="ECO:0000313" key="3">
    <source>
        <dbReference type="EMBL" id="AER56925.1"/>
    </source>
</evidence>
<dbReference type="Pfam" id="PF03354">
    <property type="entry name" value="TerL_ATPase"/>
    <property type="match status" value="1"/>
</dbReference>
<dbReference type="PANTHER" id="PTHR41287">
    <property type="match status" value="1"/>
</dbReference>
<feature type="domain" description="Terminase large subunit-like ATPase" evidence="1">
    <location>
        <begin position="53"/>
        <end position="221"/>
    </location>
</feature>
<protein>
    <submittedName>
        <fullName evidence="3">Terminase</fullName>
    </submittedName>
</protein>
<keyword evidence="4" id="KW-1185">Reference proteome</keyword>
<dbReference type="InterPro" id="IPR046462">
    <property type="entry name" value="TerL_nuclease"/>
</dbReference>
<dbReference type="KEGG" id="psd:DSC_11405"/>
<name>G7UQ41_PSEUP</name>
<dbReference type="OrthoDB" id="9760250at2"/>
<dbReference type="RefSeq" id="WP_014161098.1">
    <property type="nucleotide sequence ID" value="NC_016147.2"/>
</dbReference>
<evidence type="ECO:0000313" key="4">
    <source>
        <dbReference type="Proteomes" id="UP000005870"/>
    </source>
</evidence>